<accession>A0A6D2KT06</accession>
<feature type="domain" description="RNase H type-1" evidence="1">
    <location>
        <begin position="173"/>
        <end position="303"/>
    </location>
</feature>
<dbReference type="OrthoDB" id="1107337at2759"/>
<dbReference type="Gene3D" id="3.30.420.10">
    <property type="entry name" value="Ribonuclease H-like superfamily/Ribonuclease H"/>
    <property type="match status" value="1"/>
</dbReference>
<dbReference type="InterPro" id="IPR044730">
    <property type="entry name" value="RNase_H-like_dom_plant"/>
</dbReference>
<dbReference type="InterPro" id="IPR026960">
    <property type="entry name" value="RVT-Znf"/>
</dbReference>
<gene>
    <name evidence="2" type="ORF">MERR_LOCUS47191</name>
</gene>
<evidence type="ECO:0000259" key="1">
    <source>
        <dbReference type="PROSITE" id="PS50879"/>
    </source>
</evidence>
<dbReference type="SUPFAM" id="SSF53098">
    <property type="entry name" value="Ribonuclease H-like"/>
    <property type="match status" value="1"/>
</dbReference>
<dbReference type="CDD" id="cd06222">
    <property type="entry name" value="RNase_H_like"/>
    <property type="match status" value="1"/>
</dbReference>
<dbReference type="PANTHER" id="PTHR47723">
    <property type="entry name" value="OS05G0353850 PROTEIN"/>
    <property type="match status" value="1"/>
</dbReference>
<proteinExistence type="predicted"/>
<dbReference type="EMBL" id="CACVBM020001806">
    <property type="protein sequence ID" value="CAA7059955.1"/>
    <property type="molecule type" value="Genomic_DNA"/>
</dbReference>
<protein>
    <recommendedName>
        <fullName evidence="1">RNase H type-1 domain-containing protein</fullName>
    </recommendedName>
</protein>
<dbReference type="InterPro" id="IPR053151">
    <property type="entry name" value="RNase_H-like"/>
</dbReference>
<dbReference type="GO" id="GO:0003676">
    <property type="term" value="F:nucleic acid binding"/>
    <property type="evidence" value="ECO:0007669"/>
    <property type="project" value="InterPro"/>
</dbReference>
<evidence type="ECO:0000313" key="3">
    <source>
        <dbReference type="Proteomes" id="UP000467841"/>
    </source>
</evidence>
<name>A0A6D2KT06_9BRAS</name>
<dbReference type="PROSITE" id="PS50879">
    <property type="entry name" value="RNASE_H_1"/>
    <property type="match status" value="1"/>
</dbReference>
<dbReference type="PANTHER" id="PTHR47723:SF13">
    <property type="entry name" value="PUTATIVE-RELATED"/>
    <property type="match status" value="1"/>
</dbReference>
<keyword evidence="3" id="KW-1185">Reference proteome</keyword>
<dbReference type="Pfam" id="PF13456">
    <property type="entry name" value="RVT_3"/>
    <property type="match status" value="1"/>
</dbReference>
<organism evidence="2 3">
    <name type="scientific">Microthlaspi erraticum</name>
    <dbReference type="NCBI Taxonomy" id="1685480"/>
    <lineage>
        <taxon>Eukaryota</taxon>
        <taxon>Viridiplantae</taxon>
        <taxon>Streptophyta</taxon>
        <taxon>Embryophyta</taxon>
        <taxon>Tracheophyta</taxon>
        <taxon>Spermatophyta</taxon>
        <taxon>Magnoliopsida</taxon>
        <taxon>eudicotyledons</taxon>
        <taxon>Gunneridae</taxon>
        <taxon>Pentapetalae</taxon>
        <taxon>rosids</taxon>
        <taxon>malvids</taxon>
        <taxon>Brassicales</taxon>
        <taxon>Brassicaceae</taxon>
        <taxon>Coluteocarpeae</taxon>
        <taxon>Microthlaspi</taxon>
    </lineage>
</organism>
<dbReference type="InterPro" id="IPR012337">
    <property type="entry name" value="RNaseH-like_sf"/>
</dbReference>
<comment type="caution">
    <text evidence="2">The sequence shown here is derived from an EMBL/GenBank/DDBJ whole genome shotgun (WGS) entry which is preliminary data.</text>
</comment>
<dbReference type="GO" id="GO:0004523">
    <property type="term" value="F:RNA-DNA hybrid ribonuclease activity"/>
    <property type="evidence" value="ECO:0007669"/>
    <property type="project" value="InterPro"/>
</dbReference>
<sequence length="337" mass="38686">MAGFFTRAWRVAVPERVRVFLWLVINQALMTNAERHRRHLSDTNLCQVCRSGEETIIHILRDCPAMEGIWRRIVPRRKRREFFEAPLLSWLYTNLGSELDLGEYKWSTCFAMAVWWGWKWRCDNVFGSNRKCRDRVKFVKDIAKEVASAYTKTTNTGGMAQRVERQIAWQPPIQGWWKVNTDGTSRGNPGLATAGGVLRDEQGSWVCGFALNIGICSAPLAELWGVYYGLLIAWERCVPRLIIEVDSEVVVKILHSGISEFHPLSFLARLCYGFFSRDWLVRIRHTYREANRVADGLANYAFSLSLGFHLFAFSPTEILVLLSENVDGSSRARFVNV</sequence>
<evidence type="ECO:0000313" key="2">
    <source>
        <dbReference type="EMBL" id="CAA7059955.1"/>
    </source>
</evidence>
<dbReference type="Pfam" id="PF13966">
    <property type="entry name" value="zf-RVT"/>
    <property type="match status" value="1"/>
</dbReference>
<dbReference type="Proteomes" id="UP000467841">
    <property type="component" value="Unassembled WGS sequence"/>
</dbReference>
<reference evidence="2" key="1">
    <citation type="submission" date="2020-01" db="EMBL/GenBank/DDBJ databases">
        <authorList>
            <person name="Mishra B."/>
        </authorList>
    </citation>
    <scope>NUCLEOTIDE SEQUENCE [LARGE SCALE GENOMIC DNA]</scope>
</reference>
<dbReference type="InterPro" id="IPR002156">
    <property type="entry name" value="RNaseH_domain"/>
</dbReference>
<dbReference type="InterPro" id="IPR036397">
    <property type="entry name" value="RNaseH_sf"/>
</dbReference>
<dbReference type="AlphaFoldDB" id="A0A6D2KT06"/>